<evidence type="ECO:0000313" key="4">
    <source>
        <dbReference type="Proteomes" id="UP000257109"/>
    </source>
</evidence>
<feature type="non-terminal residue" evidence="3">
    <location>
        <position position="1"/>
    </location>
</feature>
<accession>A0A371IE44</accession>
<feature type="compositionally biased region" description="Basic and acidic residues" evidence="2">
    <location>
        <begin position="64"/>
        <end position="80"/>
    </location>
</feature>
<name>A0A371IE44_MUCPR</name>
<feature type="region of interest" description="Disordered" evidence="2">
    <location>
        <begin position="59"/>
        <end position="89"/>
    </location>
</feature>
<evidence type="ECO:0000256" key="1">
    <source>
        <dbReference type="SAM" id="Coils"/>
    </source>
</evidence>
<dbReference type="EMBL" id="QJKJ01000306">
    <property type="protein sequence ID" value="RDY13253.1"/>
    <property type="molecule type" value="Genomic_DNA"/>
</dbReference>
<evidence type="ECO:0000313" key="3">
    <source>
        <dbReference type="EMBL" id="RDY13253.1"/>
    </source>
</evidence>
<dbReference type="AlphaFoldDB" id="A0A371IE44"/>
<keyword evidence="4" id="KW-1185">Reference proteome</keyword>
<evidence type="ECO:0000256" key="2">
    <source>
        <dbReference type="SAM" id="MobiDB-lite"/>
    </source>
</evidence>
<gene>
    <name evidence="3" type="ORF">CR513_01861</name>
</gene>
<protein>
    <recommendedName>
        <fullName evidence="5">Retrotransposon gag domain-containing protein</fullName>
    </recommendedName>
</protein>
<sequence>MICILSICHKAIFLKVKFQENKVLTTENQREVSSHVTKFNPTDKKFSFDYILGTPSVASNTSAHVEDEEKRSELKYKSTTEETNSSPTWEVSVKNPTWKFLHVNEIEALRQENDELQAQFRCISVSHTTTCQVEQIGETDAQDARSTEVMNRHSTPIRPTPKVPRVRQQLLVDVNLRQGESEPLHSFIAQFSNISVKIRNLNLEVALHSMLHGVEAGAVLQQFVQIATHKHGQSKDKGLLLHPNGRDG</sequence>
<feature type="coiled-coil region" evidence="1">
    <location>
        <begin position="99"/>
        <end position="126"/>
    </location>
</feature>
<reference evidence="3" key="1">
    <citation type="submission" date="2018-05" db="EMBL/GenBank/DDBJ databases">
        <title>Draft genome of Mucuna pruriens seed.</title>
        <authorList>
            <person name="Nnadi N.E."/>
            <person name="Vos R."/>
            <person name="Hasami M.H."/>
            <person name="Devisetty U.K."/>
            <person name="Aguiy J.C."/>
        </authorList>
    </citation>
    <scope>NUCLEOTIDE SEQUENCE [LARGE SCALE GENOMIC DNA]</scope>
    <source>
        <strain evidence="3">JCA_2017</strain>
    </source>
</reference>
<evidence type="ECO:0008006" key="5">
    <source>
        <dbReference type="Google" id="ProtNLM"/>
    </source>
</evidence>
<dbReference type="Proteomes" id="UP000257109">
    <property type="component" value="Unassembled WGS sequence"/>
</dbReference>
<proteinExistence type="predicted"/>
<organism evidence="3 4">
    <name type="scientific">Mucuna pruriens</name>
    <name type="common">Velvet bean</name>
    <name type="synonym">Dolichos pruriens</name>
    <dbReference type="NCBI Taxonomy" id="157652"/>
    <lineage>
        <taxon>Eukaryota</taxon>
        <taxon>Viridiplantae</taxon>
        <taxon>Streptophyta</taxon>
        <taxon>Embryophyta</taxon>
        <taxon>Tracheophyta</taxon>
        <taxon>Spermatophyta</taxon>
        <taxon>Magnoliopsida</taxon>
        <taxon>eudicotyledons</taxon>
        <taxon>Gunneridae</taxon>
        <taxon>Pentapetalae</taxon>
        <taxon>rosids</taxon>
        <taxon>fabids</taxon>
        <taxon>Fabales</taxon>
        <taxon>Fabaceae</taxon>
        <taxon>Papilionoideae</taxon>
        <taxon>50 kb inversion clade</taxon>
        <taxon>NPAAA clade</taxon>
        <taxon>indigoferoid/millettioid clade</taxon>
        <taxon>Phaseoleae</taxon>
        <taxon>Mucuna</taxon>
    </lineage>
</organism>
<comment type="caution">
    <text evidence="3">The sequence shown here is derived from an EMBL/GenBank/DDBJ whole genome shotgun (WGS) entry which is preliminary data.</text>
</comment>
<keyword evidence="1" id="KW-0175">Coiled coil</keyword>